<dbReference type="AlphaFoldDB" id="A0AAD4QTX6"/>
<dbReference type="InterPro" id="IPR019008">
    <property type="entry name" value="Beta_sandwich_EMC7"/>
</dbReference>
<feature type="domain" description="ER membrane protein complex subunit 7 beta-sandwich" evidence="11">
    <location>
        <begin position="42"/>
        <end position="174"/>
    </location>
</feature>
<evidence type="ECO:0000256" key="8">
    <source>
        <dbReference type="ARBA" id="ARBA00023326"/>
    </source>
</evidence>
<evidence type="ECO:0000259" key="11">
    <source>
        <dbReference type="Pfam" id="PF09430"/>
    </source>
</evidence>
<feature type="chain" id="PRO_5042098864" description="ER membrane protein complex subunit 7 beta-sandwich domain-containing protein" evidence="10">
    <location>
        <begin position="18"/>
        <end position="210"/>
    </location>
</feature>
<evidence type="ECO:0000256" key="6">
    <source>
        <dbReference type="ARBA" id="ARBA00023136"/>
    </source>
</evidence>
<keyword evidence="3 9" id="KW-0812">Transmembrane</keyword>
<accession>A0AAD4QTX6</accession>
<keyword evidence="7" id="KW-0119">Carbohydrate metabolism</keyword>
<keyword evidence="13" id="KW-1185">Reference proteome</keyword>
<feature type="signal peptide" evidence="10">
    <location>
        <begin position="1"/>
        <end position="17"/>
    </location>
</feature>
<dbReference type="PANTHER" id="PTHR13605">
    <property type="entry name" value="ER MEMBRANE PROTEIN COMPLEX SUBUNIT 7"/>
    <property type="match status" value="1"/>
</dbReference>
<evidence type="ECO:0000256" key="10">
    <source>
        <dbReference type="SAM" id="SignalP"/>
    </source>
</evidence>
<evidence type="ECO:0000256" key="5">
    <source>
        <dbReference type="ARBA" id="ARBA00022989"/>
    </source>
</evidence>
<sequence>MTRIILTIAVLFAYLSARVTTLAAELSGFVQWNEHCADSLHLGHAKVVLDNAVSSGTITRDGEFVIPDVTAGTYIVSVVARDHVFEKACPTLFIYTFHLFTYPGCDIQLRVDVSPEPESPPEVRPYTVGTPLNPRSPIKLPYPIKLVPRQRKSYFIPHQSFDVVQMFQNPMMLVMVFGGLMMLAMPYITVRASLIPFLFSVAFDAANNFM</sequence>
<dbReference type="GO" id="GO:0072546">
    <property type="term" value="C:EMC complex"/>
    <property type="evidence" value="ECO:0007669"/>
    <property type="project" value="TreeGrafter"/>
</dbReference>
<dbReference type="SUPFAM" id="SSF49452">
    <property type="entry name" value="Starch-binding domain-like"/>
    <property type="match status" value="1"/>
</dbReference>
<dbReference type="InterPro" id="IPR013784">
    <property type="entry name" value="Carb-bd-like_fold"/>
</dbReference>
<comment type="subcellular location">
    <subcellularLocation>
        <location evidence="1">Membrane</location>
        <topology evidence="1">Single-pass membrane protein</topology>
    </subcellularLocation>
</comment>
<feature type="transmembrane region" description="Helical" evidence="9">
    <location>
        <begin position="171"/>
        <end position="190"/>
    </location>
</feature>
<reference evidence="12" key="1">
    <citation type="journal article" date="2022" name="New Phytol.">
        <title>Evolutionary transition to the ectomycorrhizal habit in the genomes of a hyperdiverse lineage of mushroom-forming fungi.</title>
        <authorList>
            <person name="Looney B."/>
            <person name="Miyauchi S."/>
            <person name="Morin E."/>
            <person name="Drula E."/>
            <person name="Courty P.E."/>
            <person name="Kohler A."/>
            <person name="Kuo A."/>
            <person name="LaButti K."/>
            <person name="Pangilinan J."/>
            <person name="Lipzen A."/>
            <person name="Riley R."/>
            <person name="Andreopoulos W."/>
            <person name="He G."/>
            <person name="Johnson J."/>
            <person name="Nolan M."/>
            <person name="Tritt A."/>
            <person name="Barry K.W."/>
            <person name="Grigoriev I.V."/>
            <person name="Nagy L.G."/>
            <person name="Hibbett D."/>
            <person name="Henrissat B."/>
            <person name="Matheny P.B."/>
            <person name="Labbe J."/>
            <person name="Martin F.M."/>
        </authorList>
    </citation>
    <scope>NUCLEOTIDE SEQUENCE</scope>
    <source>
        <strain evidence="12">BPL690</strain>
    </source>
</reference>
<evidence type="ECO:0000256" key="9">
    <source>
        <dbReference type="SAM" id="Phobius"/>
    </source>
</evidence>
<comment type="caution">
    <text evidence="12">The sequence shown here is derived from an EMBL/GenBank/DDBJ whole genome shotgun (WGS) entry which is preliminary data.</text>
</comment>
<dbReference type="GO" id="GO:0030246">
    <property type="term" value="F:carbohydrate binding"/>
    <property type="evidence" value="ECO:0007669"/>
    <property type="project" value="InterPro"/>
</dbReference>
<keyword evidence="8" id="KW-0624">Polysaccharide degradation</keyword>
<dbReference type="GO" id="GO:0000272">
    <property type="term" value="P:polysaccharide catabolic process"/>
    <property type="evidence" value="ECO:0007669"/>
    <property type="project" value="UniProtKB-KW"/>
</dbReference>
<dbReference type="InterPro" id="IPR039163">
    <property type="entry name" value="EMC7"/>
</dbReference>
<evidence type="ECO:0000313" key="12">
    <source>
        <dbReference type="EMBL" id="KAI0307859.1"/>
    </source>
</evidence>
<dbReference type="EMBL" id="WTXG01000001">
    <property type="protein sequence ID" value="KAI0307859.1"/>
    <property type="molecule type" value="Genomic_DNA"/>
</dbReference>
<evidence type="ECO:0000256" key="7">
    <source>
        <dbReference type="ARBA" id="ARBA00023277"/>
    </source>
</evidence>
<protein>
    <recommendedName>
        <fullName evidence="11">ER membrane protein complex subunit 7 beta-sandwich domain-containing protein</fullName>
    </recommendedName>
</protein>
<proteinExistence type="inferred from homology"/>
<comment type="similarity">
    <text evidence="2">Belongs to the EMC7 family.</text>
</comment>
<evidence type="ECO:0000313" key="13">
    <source>
        <dbReference type="Proteomes" id="UP001203297"/>
    </source>
</evidence>
<dbReference type="Proteomes" id="UP001203297">
    <property type="component" value="Unassembled WGS sequence"/>
</dbReference>
<evidence type="ECO:0000256" key="4">
    <source>
        <dbReference type="ARBA" id="ARBA00022729"/>
    </source>
</evidence>
<dbReference type="PANTHER" id="PTHR13605:SF4">
    <property type="entry name" value="ER MEMBRANE PROTEIN COMPLEX SUBUNIT 7"/>
    <property type="match status" value="1"/>
</dbReference>
<keyword evidence="4 10" id="KW-0732">Signal</keyword>
<keyword evidence="6 9" id="KW-0472">Membrane</keyword>
<keyword evidence="5 9" id="KW-1133">Transmembrane helix</keyword>
<evidence type="ECO:0000256" key="3">
    <source>
        <dbReference type="ARBA" id="ARBA00022692"/>
    </source>
</evidence>
<name>A0AAD4QTX6_9AGAM</name>
<evidence type="ECO:0000256" key="1">
    <source>
        <dbReference type="ARBA" id="ARBA00004167"/>
    </source>
</evidence>
<gene>
    <name evidence="12" type="ORF">B0F90DRAFT_1677932</name>
</gene>
<evidence type="ECO:0000256" key="2">
    <source>
        <dbReference type="ARBA" id="ARBA00008880"/>
    </source>
</evidence>
<organism evidence="12 13">
    <name type="scientific">Multifurca ochricompacta</name>
    <dbReference type="NCBI Taxonomy" id="376703"/>
    <lineage>
        <taxon>Eukaryota</taxon>
        <taxon>Fungi</taxon>
        <taxon>Dikarya</taxon>
        <taxon>Basidiomycota</taxon>
        <taxon>Agaricomycotina</taxon>
        <taxon>Agaricomycetes</taxon>
        <taxon>Russulales</taxon>
        <taxon>Russulaceae</taxon>
        <taxon>Multifurca</taxon>
    </lineage>
</organism>
<dbReference type="Pfam" id="PF09430">
    <property type="entry name" value="EMC7_beta-sandw"/>
    <property type="match status" value="1"/>
</dbReference>